<dbReference type="AlphaFoldDB" id="A0A1J7G1Y5"/>
<proteinExistence type="predicted"/>
<evidence type="ECO:0000313" key="1">
    <source>
        <dbReference type="EMBL" id="OIV94319.1"/>
    </source>
</evidence>
<protein>
    <submittedName>
        <fullName evidence="1">Uncharacterized protein</fullName>
    </submittedName>
</protein>
<organism evidence="1 2">
    <name type="scientific">Lupinus angustifolius</name>
    <name type="common">Narrow-leaved blue lupine</name>
    <dbReference type="NCBI Taxonomy" id="3871"/>
    <lineage>
        <taxon>Eukaryota</taxon>
        <taxon>Viridiplantae</taxon>
        <taxon>Streptophyta</taxon>
        <taxon>Embryophyta</taxon>
        <taxon>Tracheophyta</taxon>
        <taxon>Spermatophyta</taxon>
        <taxon>Magnoliopsida</taxon>
        <taxon>eudicotyledons</taxon>
        <taxon>Gunneridae</taxon>
        <taxon>Pentapetalae</taxon>
        <taxon>rosids</taxon>
        <taxon>fabids</taxon>
        <taxon>Fabales</taxon>
        <taxon>Fabaceae</taxon>
        <taxon>Papilionoideae</taxon>
        <taxon>50 kb inversion clade</taxon>
        <taxon>genistoids sensu lato</taxon>
        <taxon>core genistoids</taxon>
        <taxon>Genisteae</taxon>
        <taxon>Lupinus</taxon>
    </lineage>
</organism>
<dbReference type="KEGG" id="lang:109331085"/>
<dbReference type="OMA" id="HRCACSA"/>
<sequence length="141" mass="16303">MDQRISFSYDFVDTEQAIKHQNIYREAPVSSDFEFSVKNYSMIPADEAFFQGMLLPLKTNCSKKMTLRDELLNNDDELPRLSKSSSWWKEGLGLKKGASKKDKNKNDEFLQKHVFEQGDTTFSKNNMELFYEGGVSPRGIK</sequence>
<dbReference type="STRING" id="3871.A0A1J7G1Y5"/>
<dbReference type="EMBL" id="CM007377">
    <property type="protein sequence ID" value="OIV94319.1"/>
    <property type="molecule type" value="Genomic_DNA"/>
</dbReference>
<dbReference type="Gramene" id="OIV94319">
    <property type="protein sequence ID" value="OIV94319"/>
    <property type="gene ID" value="TanjilG_19325"/>
</dbReference>
<gene>
    <name evidence="1" type="ORF">TanjilG_19325</name>
</gene>
<dbReference type="Proteomes" id="UP000188354">
    <property type="component" value="Chromosome LG17"/>
</dbReference>
<dbReference type="OrthoDB" id="1927989at2759"/>
<dbReference type="PANTHER" id="PTHR31722:SF79">
    <property type="entry name" value="PLANT PROTEIN MATCH IS: (TAIR:PLANT.1) PROTEIN, PUTATIVE-RELATED"/>
    <property type="match status" value="1"/>
</dbReference>
<keyword evidence="2" id="KW-1185">Reference proteome</keyword>
<dbReference type="PANTHER" id="PTHR31722">
    <property type="entry name" value="OS06G0675200 PROTEIN"/>
    <property type="match status" value="1"/>
</dbReference>
<evidence type="ECO:0000313" key="2">
    <source>
        <dbReference type="Proteomes" id="UP000188354"/>
    </source>
</evidence>
<name>A0A1J7G1Y5_LUPAN</name>
<accession>A0A1J7G1Y5</accession>
<reference evidence="1 2" key="1">
    <citation type="journal article" date="2017" name="Plant Biotechnol. J.">
        <title>A comprehensive draft genome sequence for lupin (Lupinus angustifolius), an emerging health food: insights into plant-microbe interactions and legume evolution.</title>
        <authorList>
            <person name="Hane J.K."/>
            <person name="Ming Y."/>
            <person name="Kamphuis L.G."/>
            <person name="Nelson M.N."/>
            <person name="Garg G."/>
            <person name="Atkins C.A."/>
            <person name="Bayer P.E."/>
            <person name="Bravo A."/>
            <person name="Bringans S."/>
            <person name="Cannon S."/>
            <person name="Edwards D."/>
            <person name="Foley R."/>
            <person name="Gao L.L."/>
            <person name="Harrison M.J."/>
            <person name="Huang W."/>
            <person name="Hurgobin B."/>
            <person name="Li S."/>
            <person name="Liu C.W."/>
            <person name="McGrath A."/>
            <person name="Morahan G."/>
            <person name="Murray J."/>
            <person name="Weller J."/>
            <person name="Jian J."/>
            <person name="Singh K.B."/>
        </authorList>
    </citation>
    <scope>NUCLEOTIDE SEQUENCE [LARGE SCALE GENOMIC DNA]</scope>
    <source>
        <strain evidence="2">cv. Tanjil</strain>
        <tissue evidence="1">Whole plant</tissue>
    </source>
</reference>